<keyword evidence="2" id="KW-1185">Reference proteome</keyword>
<proteinExistence type="predicted"/>
<dbReference type="AlphaFoldDB" id="A0AAU9N2C3"/>
<protein>
    <recommendedName>
        <fullName evidence="3">Serine-threonine/tyrosine-protein kinase catalytic domain-containing protein</fullName>
    </recommendedName>
</protein>
<gene>
    <name evidence="1" type="ORF">LVIROSA_LOCUS21027</name>
</gene>
<accession>A0AAU9N2C3</accession>
<evidence type="ECO:0000313" key="2">
    <source>
        <dbReference type="Proteomes" id="UP001157418"/>
    </source>
</evidence>
<dbReference type="EMBL" id="CAKMRJ010003647">
    <property type="protein sequence ID" value="CAH1434513.1"/>
    <property type="molecule type" value="Genomic_DNA"/>
</dbReference>
<name>A0AAU9N2C3_9ASTR</name>
<reference evidence="1 2" key="1">
    <citation type="submission" date="2022-01" db="EMBL/GenBank/DDBJ databases">
        <authorList>
            <person name="Xiong W."/>
            <person name="Schranz E."/>
        </authorList>
    </citation>
    <scope>NUCLEOTIDE SEQUENCE [LARGE SCALE GENOMIC DNA]</scope>
</reference>
<dbReference type="Gene3D" id="1.10.510.10">
    <property type="entry name" value="Transferase(Phosphotransferase) domain 1"/>
    <property type="match status" value="1"/>
</dbReference>
<comment type="caution">
    <text evidence="1">The sequence shown here is derived from an EMBL/GenBank/DDBJ whole genome shotgun (WGS) entry which is preliminary data.</text>
</comment>
<dbReference type="Proteomes" id="UP001157418">
    <property type="component" value="Unassembled WGS sequence"/>
</dbReference>
<evidence type="ECO:0008006" key="3">
    <source>
        <dbReference type="Google" id="ProtNLM"/>
    </source>
</evidence>
<evidence type="ECO:0000313" key="1">
    <source>
        <dbReference type="EMBL" id="CAH1434513.1"/>
    </source>
</evidence>
<organism evidence="1 2">
    <name type="scientific">Lactuca virosa</name>
    <dbReference type="NCBI Taxonomy" id="75947"/>
    <lineage>
        <taxon>Eukaryota</taxon>
        <taxon>Viridiplantae</taxon>
        <taxon>Streptophyta</taxon>
        <taxon>Embryophyta</taxon>
        <taxon>Tracheophyta</taxon>
        <taxon>Spermatophyta</taxon>
        <taxon>Magnoliopsida</taxon>
        <taxon>eudicotyledons</taxon>
        <taxon>Gunneridae</taxon>
        <taxon>Pentapetalae</taxon>
        <taxon>asterids</taxon>
        <taxon>campanulids</taxon>
        <taxon>Asterales</taxon>
        <taxon>Asteraceae</taxon>
        <taxon>Cichorioideae</taxon>
        <taxon>Cichorieae</taxon>
        <taxon>Lactucinae</taxon>
        <taxon>Lactuca</taxon>
    </lineage>
</organism>
<sequence length="125" mass="14832">MRRSLPAFVKNSSKETIRDTIIDVNLLQQMEERSFDTFVTLAYECLEREQKNRPSMELIVKKIETALEYQEQRNVPVLNIVNWASSSTPYVIKEKRVLLPQKEQTGRNVMAKRKRKKFIEIINQF</sequence>